<dbReference type="EMBL" id="UINC01059041">
    <property type="protein sequence ID" value="SVB82003.1"/>
    <property type="molecule type" value="Genomic_DNA"/>
</dbReference>
<evidence type="ECO:0000256" key="2">
    <source>
        <dbReference type="ARBA" id="ARBA00022803"/>
    </source>
</evidence>
<dbReference type="PANTHER" id="PTHR45586:SF1">
    <property type="entry name" value="LIPOPOLYSACCHARIDE ASSEMBLY PROTEIN B"/>
    <property type="match status" value="1"/>
</dbReference>
<protein>
    <recommendedName>
        <fullName evidence="4">Tetratricopeptide repeat protein</fullName>
    </recommendedName>
</protein>
<dbReference type="SUPFAM" id="SSF48452">
    <property type="entry name" value="TPR-like"/>
    <property type="match status" value="1"/>
</dbReference>
<accession>A0A382H5E4</accession>
<dbReference type="PANTHER" id="PTHR45586">
    <property type="entry name" value="TPR REPEAT-CONTAINING PROTEIN PA4667"/>
    <property type="match status" value="1"/>
</dbReference>
<name>A0A382H5E4_9ZZZZ</name>
<proteinExistence type="predicted"/>
<keyword evidence="2" id="KW-0802">TPR repeat</keyword>
<dbReference type="SMART" id="SM00028">
    <property type="entry name" value="TPR"/>
    <property type="match status" value="4"/>
</dbReference>
<dbReference type="InterPro" id="IPR019734">
    <property type="entry name" value="TPR_rpt"/>
</dbReference>
<dbReference type="AlphaFoldDB" id="A0A382H5E4"/>
<sequence>KAISLDPSFALTDEFKTLIAKERFGWQIYNRLGWAYYEQLDYTNAILMFKNSLREQPNKSESRKGIGYVLNKTDKLPEAAKYLSQALALNNDPNPVIEMISGNHTIAPYSTITTARTTLGNIFLKQGKPYEAIELFQEELKFRPNLAVAQDGLGWSYLKLNQFIQSRTAFKNAVKNQPLNYLTHKGLKEVKQKIANNKLKRTLKP</sequence>
<reference evidence="3" key="1">
    <citation type="submission" date="2018-05" db="EMBL/GenBank/DDBJ databases">
        <authorList>
            <person name="Lanie J.A."/>
            <person name="Ng W.-L."/>
            <person name="Kazmierczak K.M."/>
            <person name="Andrzejewski T.M."/>
            <person name="Davidsen T.M."/>
            <person name="Wayne K.J."/>
            <person name="Tettelin H."/>
            <person name="Glass J.I."/>
            <person name="Rusch D."/>
            <person name="Podicherti R."/>
            <person name="Tsui H.-C.T."/>
            <person name="Winkler M.E."/>
        </authorList>
    </citation>
    <scope>NUCLEOTIDE SEQUENCE</scope>
</reference>
<evidence type="ECO:0000256" key="1">
    <source>
        <dbReference type="ARBA" id="ARBA00022737"/>
    </source>
</evidence>
<evidence type="ECO:0000313" key="3">
    <source>
        <dbReference type="EMBL" id="SVB82003.1"/>
    </source>
</evidence>
<dbReference type="InterPro" id="IPR051012">
    <property type="entry name" value="CellSynth/LPSAsmb/PSIAsmb"/>
</dbReference>
<dbReference type="Pfam" id="PF13432">
    <property type="entry name" value="TPR_16"/>
    <property type="match status" value="1"/>
</dbReference>
<evidence type="ECO:0008006" key="4">
    <source>
        <dbReference type="Google" id="ProtNLM"/>
    </source>
</evidence>
<keyword evidence="1" id="KW-0677">Repeat</keyword>
<organism evidence="3">
    <name type="scientific">marine metagenome</name>
    <dbReference type="NCBI Taxonomy" id="408172"/>
    <lineage>
        <taxon>unclassified sequences</taxon>
        <taxon>metagenomes</taxon>
        <taxon>ecological metagenomes</taxon>
    </lineage>
</organism>
<dbReference type="PROSITE" id="PS50005">
    <property type="entry name" value="TPR"/>
    <property type="match status" value="2"/>
</dbReference>
<dbReference type="Gene3D" id="1.25.40.10">
    <property type="entry name" value="Tetratricopeptide repeat domain"/>
    <property type="match status" value="2"/>
</dbReference>
<dbReference type="InterPro" id="IPR011990">
    <property type="entry name" value="TPR-like_helical_dom_sf"/>
</dbReference>
<feature type="non-terminal residue" evidence="3">
    <location>
        <position position="1"/>
    </location>
</feature>
<gene>
    <name evidence="3" type="ORF">METZ01_LOCUS234857</name>
</gene>